<dbReference type="PROSITE" id="PS00156">
    <property type="entry name" value="OMPDECASE"/>
    <property type="match status" value="1"/>
</dbReference>
<dbReference type="RefSeq" id="WP_136130093.1">
    <property type="nucleotide sequence ID" value="NZ_PDKU01000001.1"/>
</dbReference>
<evidence type="ECO:0000256" key="11">
    <source>
        <dbReference type="PIRSR" id="PIRSR614732-2"/>
    </source>
</evidence>
<comment type="caution">
    <text evidence="14">The sequence shown here is derived from an EMBL/GenBank/DDBJ whole genome shotgun (WGS) entry which is preliminary data.</text>
</comment>
<dbReference type="FunFam" id="3.20.20.70:FF:000015">
    <property type="entry name" value="Orotidine 5'-phosphate decarboxylase"/>
    <property type="match status" value="1"/>
</dbReference>
<dbReference type="InterPro" id="IPR018089">
    <property type="entry name" value="OMPdecase_AS"/>
</dbReference>
<evidence type="ECO:0000256" key="6">
    <source>
        <dbReference type="ARBA" id="ARBA00023239"/>
    </source>
</evidence>
<feature type="domain" description="Orotidine 5'-phosphate decarboxylase" evidence="13">
    <location>
        <begin position="10"/>
        <end position="231"/>
    </location>
</feature>
<feature type="active site" description="Proton donor" evidence="9">
    <location>
        <position position="67"/>
    </location>
</feature>
<dbReference type="AlphaFoldDB" id="A0A2P5SX84"/>
<feature type="binding site" evidence="9 11">
    <location>
        <position position="38"/>
    </location>
    <ligand>
        <name>substrate</name>
    </ligand>
</feature>
<feature type="binding site" evidence="9 11">
    <location>
        <position position="216"/>
    </location>
    <ligand>
        <name>substrate</name>
    </ligand>
</feature>
<comment type="caution">
    <text evidence="9">Lacks conserved residue(s) required for the propagation of feature annotation.</text>
</comment>
<evidence type="ECO:0000313" key="15">
    <source>
        <dbReference type="Proteomes" id="UP000296144"/>
    </source>
</evidence>
<dbReference type="PANTHER" id="PTHR32119">
    <property type="entry name" value="OROTIDINE 5'-PHOSPHATE DECARBOXYLASE"/>
    <property type="match status" value="1"/>
</dbReference>
<dbReference type="InterPro" id="IPR011060">
    <property type="entry name" value="RibuloseP-bd_barrel"/>
</dbReference>
<dbReference type="Gene3D" id="3.20.20.70">
    <property type="entry name" value="Aldolase class I"/>
    <property type="match status" value="1"/>
</dbReference>
<keyword evidence="4 9" id="KW-0210">Decarboxylase</keyword>
<dbReference type="NCBIfam" id="NF001273">
    <property type="entry name" value="PRK00230.1"/>
    <property type="match status" value="1"/>
</dbReference>
<evidence type="ECO:0000256" key="7">
    <source>
        <dbReference type="ARBA" id="ARBA00049157"/>
    </source>
</evidence>
<protein>
    <recommendedName>
        <fullName evidence="9">Orotidine 5'-phosphate decarboxylase</fullName>
        <ecNumber evidence="9">4.1.1.23</ecNumber>
    </recommendedName>
    <alternativeName>
        <fullName evidence="9">OMP decarboxylase</fullName>
        <shortName evidence="9">OMPDCase</shortName>
        <shortName evidence="9">OMPdecase</shortName>
    </alternativeName>
</protein>
<dbReference type="GO" id="GO:0004590">
    <property type="term" value="F:orotidine-5'-phosphate decarboxylase activity"/>
    <property type="evidence" value="ECO:0007669"/>
    <property type="project" value="UniProtKB-UniRule"/>
</dbReference>
<evidence type="ECO:0000256" key="4">
    <source>
        <dbReference type="ARBA" id="ARBA00022793"/>
    </source>
</evidence>
<dbReference type="UniPathway" id="UPA00070">
    <property type="reaction ID" value="UER00120"/>
</dbReference>
<dbReference type="Proteomes" id="UP000296144">
    <property type="component" value="Unassembled WGS sequence"/>
</dbReference>
<feature type="binding site" evidence="9 11">
    <location>
        <position position="186"/>
    </location>
    <ligand>
        <name>substrate</name>
    </ligand>
</feature>
<evidence type="ECO:0000256" key="2">
    <source>
        <dbReference type="ARBA" id="ARBA00004861"/>
    </source>
</evidence>
<dbReference type="Pfam" id="PF00215">
    <property type="entry name" value="OMPdecase"/>
    <property type="match status" value="1"/>
</dbReference>
<dbReference type="GO" id="GO:0005829">
    <property type="term" value="C:cytosol"/>
    <property type="evidence" value="ECO:0007669"/>
    <property type="project" value="TreeGrafter"/>
</dbReference>
<feature type="active site" description="For OMPdecase activity" evidence="10">
    <location>
        <position position="65"/>
    </location>
</feature>
<feature type="binding site" evidence="9 11">
    <location>
        <position position="125"/>
    </location>
    <ligand>
        <name>substrate</name>
    </ligand>
</feature>
<keyword evidence="5 9" id="KW-0665">Pyrimidine biosynthesis</keyword>
<sequence length="238" mass="26291">MQSKNNKSQILILALNFNNLTKTFKLVDEINPNTCHLKIGKEMFTLFGPSLVKELQKRNFSIFLDLKFHDIPSTTAYAIAAAADLGVWMLNVHAIGGVRMMIAAKNALLPLGKDAPRLVAVTILTSMDTNDLKKLGIFSSPAEQAERLLKLTKECGLDGVVCSAHEAKRFRQITNSNFILIAPGIRPIGSNKNDQIRIMTPQQAKKEGINYLVIGRPITQSVNPIKTLNSIINDLKNI</sequence>
<gene>
    <name evidence="9" type="primary">pyrF</name>
    <name evidence="14" type="ORF">CRV10_00835</name>
</gene>
<dbReference type="PANTHER" id="PTHR32119:SF2">
    <property type="entry name" value="OROTIDINE 5'-PHOSPHATE DECARBOXYLASE"/>
    <property type="match status" value="1"/>
</dbReference>
<feature type="binding site" evidence="9 11">
    <location>
        <position position="215"/>
    </location>
    <ligand>
        <name>substrate</name>
    </ligand>
</feature>
<feature type="binding site" evidence="9 11">
    <location>
        <position position="195"/>
    </location>
    <ligand>
        <name>substrate</name>
    </ligand>
</feature>
<feature type="binding site" evidence="9">
    <location>
        <begin position="65"/>
        <end position="74"/>
    </location>
    <ligand>
        <name>substrate</name>
    </ligand>
</feature>
<dbReference type="InterPro" id="IPR001754">
    <property type="entry name" value="OMPdeCOase_dom"/>
</dbReference>
<dbReference type="EC" id="4.1.1.23" evidence="9"/>
<evidence type="ECO:0000259" key="13">
    <source>
        <dbReference type="SMART" id="SM00934"/>
    </source>
</evidence>
<proteinExistence type="inferred from homology"/>
<dbReference type="OrthoDB" id="9806203at2"/>
<comment type="subunit">
    <text evidence="3 9">Homodimer.</text>
</comment>
<comment type="similarity">
    <text evidence="8 9">Belongs to the OMP decarboxylase family. Type 1 subfamily.</text>
</comment>
<evidence type="ECO:0000256" key="1">
    <source>
        <dbReference type="ARBA" id="ARBA00002356"/>
    </source>
</evidence>
<dbReference type="InterPro" id="IPR013785">
    <property type="entry name" value="Aldolase_TIM"/>
</dbReference>
<dbReference type="GO" id="GO:0006207">
    <property type="term" value="P:'de novo' pyrimidine nucleobase biosynthetic process"/>
    <property type="evidence" value="ECO:0007669"/>
    <property type="project" value="InterPro"/>
</dbReference>
<evidence type="ECO:0000256" key="9">
    <source>
        <dbReference type="HAMAP-Rule" id="MF_01200"/>
    </source>
</evidence>
<keyword evidence="6 9" id="KW-0456">Lyase</keyword>
<comment type="pathway">
    <text evidence="2 9 12">Pyrimidine metabolism; UMP biosynthesis via de novo pathway; UMP from orotate: step 2/2.</text>
</comment>
<feature type="active site" description="For OMPdecase activity" evidence="10">
    <location>
        <position position="70"/>
    </location>
</feature>
<name>A0A2P5SX84_9GAMM</name>
<dbReference type="SUPFAM" id="SSF51366">
    <property type="entry name" value="Ribulose-phoshate binding barrel"/>
    <property type="match status" value="1"/>
</dbReference>
<dbReference type="GO" id="GO:0044205">
    <property type="term" value="P:'de novo' UMP biosynthetic process"/>
    <property type="evidence" value="ECO:0007669"/>
    <property type="project" value="UniProtKB-UniRule"/>
</dbReference>
<dbReference type="InterPro" id="IPR014732">
    <property type="entry name" value="OMPdecase"/>
</dbReference>
<evidence type="ECO:0000256" key="5">
    <source>
        <dbReference type="ARBA" id="ARBA00022975"/>
    </source>
</evidence>
<evidence type="ECO:0000256" key="10">
    <source>
        <dbReference type="PIRSR" id="PIRSR614732-1"/>
    </source>
</evidence>
<evidence type="ECO:0000256" key="8">
    <source>
        <dbReference type="ARBA" id="ARBA00061012"/>
    </source>
</evidence>
<evidence type="ECO:0000256" key="12">
    <source>
        <dbReference type="RuleBase" id="RU000512"/>
    </source>
</evidence>
<dbReference type="HAMAP" id="MF_01200_B">
    <property type="entry name" value="OMPdecase_type1_B"/>
    <property type="match status" value="1"/>
</dbReference>
<evidence type="ECO:0000256" key="3">
    <source>
        <dbReference type="ARBA" id="ARBA00011738"/>
    </source>
</evidence>
<accession>A0A2P5SX84</accession>
<reference evidence="14 15" key="1">
    <citation type="journal article" date="2018" name="Genome Biol. Evol.">
        <title>Cladogenesis and Genomic Streamlining in Extracellular Endosymbionts of Tropical Stink Bugs.</title>
        <authorList>
            <person name="Otero-Bravo A."/>
            <person name="Goffredi S."/>
            <person name="Sabree Z.L."/>
        </authorList>
    </citation>
    <scope>NUCLEOTIDE SEQUENCE [LARGE SCALE GENOMIC DNA]</scope>
    <source>
        <strain evidence="14 15">SoEL</strain>
    </source>
</reference>
<dbReference type="SMART" id="SM00934">
    <property type="entry name" value="OMPdecase"/>
    <property type="match status" value="1"/>
</dbReference>
<dbReference type="NCBIfam" id="TIGR01740">
    <property type="entry name" value="pyrF"/>
    <property type="match status" value="1"/>
</dbReference>
<evidence type="ECO:0000313" key="14">
    <source>
        <dbReference type="EMBL" id="PPI86934.1"/>
    </source>
</evidence>
<keyword evidence="15" id="KW-1185">Reference proteome</keyword>
<dbReference type="CDD" id="cd04725">
    <property type="entry name" value="OMP_decarboxylase_like"/>
    <property type="match status" value="1"/>
</dbReference>
<comment type="function">
    <text evidence="1 9">Catalyzes the decarboxylation of orotidine 5'-monophosphate (OMP) to uridine 5'-monophosphate (UMP).</text>
</comment>
<feature type="active site" description="For OMPdecase activity" evidence="10">
    <location>
        <position position="67"/>
    </location>
</feature>
<dbReference type="InterPro" id="IPR047596">
    <property type="entry name" value="OMPdecase_bac"/>
</dbReference>
<comment type="catalytic activity">
    <reaction evidence="7 9 12">
        <text>orotidine 5'-phosphate + H(+) = UMP + CO2</text>
        <dbReference type="Rhea" id="RHEA:11596"/>
        <dbReference type="ChEBI" id="CHEBI:15378"/>
        <dbReference type="ChEBI" id="CHEBI:16526"/>
        <dbReference type="ChEBI" id="CHEBI:57538"/>
        <dbReference type="ChEBI" id="CHEBI:57865"/>
        <dbReference type="EC" id="4.1.1.23"/>
    </reaction>
</comment>
<organism evidence="14 15">
    <name type="scientific">Candidatus Pantoea edessiphila</name>
    <dbReference type="NCBI Taxonomy" id="2044610"/>
    <lineage>
        <taxon>Bacteria</taxon>
        <taxon>Pseudomonadati</taxon>
        <taxon>Pseudomonadota</taxon>
        <taxon>Gammaproteobacteria</taxon>
        <taxon>Enterobacterales</taxon>
        <taxon>Erwiniaceae</taxon>
        <taxon>Pantoea</taxon>
    </lineage>
</organism>
<dbReference type="EMBL" id="PDKU01000001">
    <property type="protein sequence ID" value="PPI86934.1"/>
    <property type="molecule type" value="Genomic_DNA"/>
</dbReference>